<accession>A0ACA9N2B1</accession>
<keyword evidence="2" id="KW-1185">Reference proteome</keyword>
<dbReference type="Proteomes" id="UP000789920">
    <property type="component" value="Unassembled WGS sequence"/>
</dbReference>
<name>A0ACA9N2B1_9GLOM</name>
<sequence length="228" mass="26403">MKSLKEKILKYANWLCLGSRTKDDKGKNREEDGELPNNQTINPSIPPQENDRKTGKKTINYCANDPNFNMDLCPCCQMNPKNDTNNDDLTLPLRLYCAYSNTICEISQLCEYDLSNPDSEQQVIELKNCKIIVASERIRKNAQHQNSVKEMHREVPMMATYYKNAKDCLVMLEEDTDVTSIIEKIDLICDDINKDKKPAREKVEELSLNTAELLNNSKFAWDPWFERI</sequence>
<comment type="caution">
    <text evidence="1">The sequence shown here is derived from an EMBL/GenBank/DDBJ whole genome shotgun (WGS) entry which is preliminary data.</text>
</comment>
<organism evidence="1 2">
    <name type="scientific">Racocetra persica</name>
    <dbReference type="NCBI Taxonomy" id="160502"/>
    <lineage>
        <taxon>Eukaryota</taxon>
        <taxon>Fungi</taxon>
        <taxon>Fungi incertae sedis</taxon>
        <taxon>Mucoromycota</taxon>
        <taxon>Glomeromycotina</taxon>
        <taxon>Glomeromycetes</taxon>
        <taxon>Diversisporales</taxon>
        <taxon>Gigasporaceae</taxon>
        <taxon>Racocetra</taxon>
    </lineage>
</organism>
<dbReference type="EMBL" id="CAJVQC010011406">
    <property type="protein sequence ID" value="CAG8626993.1"/>
    <property type="molecule type" value="Genomic_DNA"/>
</dbReference>
<evidence type="ECO:0000313" key="2">
    <source>
        <dbReference type="Proteomes" id="UP000789920"/>
    </source>
</evidence>
<reference evidence="1" key="1">
    <citation type="submission" date="2021-06" db="EMBL/GenBank/DDBJ databases">
        <authorList>
            <person name="Kallberg Y."/>
            <person name="Tangrot J."/>
            <person name="Rosling A."/>
        </authorList>
    </citation>
    <scope>NUCLEOTIDE SEQUENCE</scope>
    <source>
        <strain evidence="1">MA461A</strain>
    </source>
</reference>
<evidence type="ECO:0000313" key="1">
    <source>
        <dbReference type="EMBL" id="CAG8626993.1"/>
    </source>
</evidence>
<proteinExistence type="predicted"/>
<protein>
    <submittedName>
        <fullName evidence="1">831_t:CDS:1</fullName>
    </submittedName>
</protein>
<gene>
    <name evidence="1" type="ORF">RPERSI_LOCUS6945</name>
</gene>